<sequence>MRAVIGALTLASYFVCFDAAPRLVYNNKESGKNTITIAYLLNGFTYSDTLLNSKVGFWLKGIQDQAVKELRTSLGVDVTFEITDSKVADADISYYVNHWTSGSQVHSTSFLNYLKRESAKNFNPDIICVLLKGIKIYGDNFRDKLGYSMHNTLCHGVVPMLLTYKENDVQGTGKLLAELVTKSTQWSNADTWKTKTLKEKNAYFEKCAITYKLPGATDDDEDYVLPVNKGYFYSDGEKRKP</sequence>
<dbReference type="EMBL" id="GADI01006720">
    <property type="protein sequence ID" value="JAA67088.1"/>
    <property type="molecule type" value="mRNA"/>
</dbReference>
<protein>
    <submittedName>
        <fullName evidence="2">Putative ixodes 26 kDa salivary protein</fullName>
    </submittedName>
</protein>
<keyword evidence="1" id="KW-0732">Signal</keyword>
<organism evidence="2">
    <name type="scientific">Ixodes ricinus</name>
    <name type="common">Common tick</name>
    <name type="synonym">Acarus ricinus</name>
    <dbReference type="NCBI Taxonomy" id="34613"/>
    <lineage>
        <taxon>Eukaryota</taxon>
        <taxon>Metazoa</taxon>
        <taxon>Ecdysozoa</taxon>
        <taxon>Arthropoda</taxon>
        <taxon>Chelicerata</taxon>
        <taxon>Arachnida</taxon>
        <taxon>Acari</taxon>
        <taxon>Parasitiformes</taxon>
        <taxon>Ixodida</taxon>
        <taxon>Ixodoidea</taxon>
        <taxon>Ixodidae</taxon>
        <taxon>Ixodinae</taxon>
        <taxon>Ixodes</taxon>
    </lineage>
</organism>
<evidence type="ECO:0000313" key="2">
    <source>
        <dbReference type="EMBL" id="JAA67088.1"/>
    </source>
</evidence>
<name>A0A0K8R893_IXORI</name>
<accession>A0A0K8R893</accession>
<feature type="chain" id="PRO_5005516189" evidence="1">
    <location>
        <begin position="20"/>
        <end position="241"/>
    </location>
</feature>
<reference evidence="2" key="1">
    <citation type="submission" date="2012-12" db="EMBL/GenBank/DDBJ databases">
        <title>Identification and characterization of a phenylalanine ammonia-lyase gene family in Isatis indigotica Fort.</title>
        <authorList>
            <person name="Liu Q."/>
            <person name="Chen J."/>
            <person name="Zhou X."/>
            <person name="Di P."/>
            <person name="Xiao Y."/>
            <person name="Xuan H."/>
            <person name="Zhang L."/>
            <person name="Chen W."/>
        </authorList>
    </citation>
    <scope>NUCLEOTIDE SEQUENCE</scope>
    <source>
        <tissue evidence="2">Salivary gland</tissue>
    </source>
</reference>
<dbReference type="AlphaFoldDB" id="A0A0K8R893"/>
<feature type="signal peptide" evidence="1">
    <location>
        <begin position="1"/>
        <end position="19"/>
    </location>
</feature>
<evidence type="ECO:0000256" key="1">
    <source>
        <dbReference type="SAM" id="SignalP"/>
    </source>
</evidence>
<proteinExistence type="evidence at transcript level"/>